<proteinExistence type="inferred from homology"/>
<protein>
    <submittedName>
        <fullName evidence="11">Amino acid ABC transporter permease</fullName>
    </submittedName>
</protein>
<evidence type="ECO:0000256" key="8">
    <source>
        <dbReference type="ARBA" id="ARBA00023136"/>
    </source>
</evidence>
<evidence type="ECO:0000256" key="7">
    <source>
        <dbReference type="ARBA" id="ARBA00022989"/>
    </source>
</evidence>
<dbReference type="InterPro" id="IPR010065">
    <property type="entry name" value="AA_ABC_transptr_permease_3TM"/>
</dbReference>
<evidence type="ECO:0000256" key="9">
    <source>
        <dbReference type="RuleBase" id="RU363032"/>
    </source>
</evidence>
<dbReference type="CDD" id="cd06261">
    <property type="entry name" value="TM_PBP2"/>
    <property type="match status" value="1"/>
</dbReference>
<dbReference type="PANTHER" id="PTHR30614:SF20">
    <property type="entry name" value="GLUTAMINE TRANSPORT SYSTEM PERMEASE PROTEIN GLNP"/>
    <property type="match status" value="1"/>
</dbReference>
<comment type="similarity">
    <text evidence="2">Belongs to the binding-protein-dependent transport system permease family. HisMQ subfamily.</text>
</comment>
<dbReference type="Proteomes" id="UP000316360">
    <property type="component" value="Unassembled WGS sequence"/>
</dbReference>
<dbReference type="PANTHER" id="PTHR30614">
    <property type="entry name" value="MEMBRANE COMPONENT OF AMINO ACID ABC TRANSPORTER"/>
    <property type="match status" value="1"/>
</dbReference>
<feature type="transmembrane region" description="Helical" evidence="9">
    <location>
        <begin position="20"/>
        <end position="45"/>
    </location>
</feature>
<evidence type="ECO:0000256" key="3">
    <source>
        <dbReference type="ARBA" id="ARBA00022448"/>
    </source>
</evidence>
<evidence type="ECO:0000256" key="6">
    <source>
        <dbReference type="ARBA" id="ARBA00022970"/>
    </source>
</evidence>
<dbReference type="SUPFAM" id="SSF161098">
    <property type="entry name" value="MetI-like"/>
    <property type="match status" value="1"/>
</dbReference>
<comment type="subcellular location">
    <subcellularLocation>
        <location evidence="1 9">Cell membrane</location>
        <topology evidence="1 9">Multi-pass membrane protein</topology>
    </subcellularLocation>
</comment>
<dbReference type="Pfam" id="PF00528">
    <property type="entry name" value="BPD_transp_1"/>
    <property type="match status" value="1"/>
</dbReference>
<comment type="caution">
    <text evidence="11">The sequence shown here is derived from an EMBL/GenBank/DDBJ whole genome shotgun (WGS) entry which is preliminary data.</text>
</comment>
<evidence type="ECO:0000256" key="5">
    <source>
        <dbReference type="ARBA" id="ARBA00022692"/>
    </source>
</evidence>
<feature type="transmembrane region" description="Helical" evidence="9">
    <location>
        <begin position="190"/>
        <end position="212"/>
    </location>
</feature>
<dbReference type="InterPro" id="IPR035906">
    <property type="entry name" value="MetI-like_sf"/>
</dbReference>
<evidence type="ECO:0000313" key="12">
    <source>
        <dbReference type="Proteomes" id="UP000316360"/>
    </source>
</evidence>
<dbReference type="GO" id="GO:0043190">
    <property type="term" value="C:ATP-binding cassette (ABC) transporter complex"/>
    <property type="evidence" value="ECO:0007669"/>
    <property type="project" value="InterPro"/>
</dbReference>
<feature type="transmembrane region" description="Helical" evidence="9">
    <location>
        <begin position="151"/>
        <end position="170"/>
    </location>
</feature>
<feature type="transmembrane region" description="Helical" evidence="9">
    <location>
        <begin position="74"/>
        <end position="97"/>
    </location>
</feature>
<keyword evidence="6" id="KW-0029">Amino-acid transport</keyword>
<dbReference type="NCBIfam" id="TIGR01726">
    <property type="entry name" value="HEQRo_perm_3TM"/>
    <property type="match status" value="1"/>
</dbReference>
<keyword evidence="8 9" id="KW-0472">Membrane</keyword>
<accession>A0A523S432</accession>
<evidence type="ECO:0000256" key="1">
    <source>
        <dbReference type="ARBA" id="ARBA00004651"/>
    </source>
</evidence>
<keyword evidence="3 9" id="KW-0813">Transport</keyword>
<dbReference type="PROSITE" id="PS50928">
    <property type="entry name" value="ABC_TM1"/>
    <property type="match status" value="1"/>
</dbReference>
<gene>
    <name evidence="11" type="ORF">E3J84_00985</name>
</gene>
<evidence type="ECO:0000256" key="4">
    <source>
        <dbReference type="ARBA" id="ARBA00022475"/>
    </source>
</evidence>
<evidence type="ECO:0000313" key="11">
    <source>
        <dbReference type="EMBL" id="TET12790.1"/>
    </source>
</evidence>
<dbReference type="InterPro" id="IPR043429">
    <property type="entry name" value="ArtM/GltK/GlnP/TcyL/YhdX-like"/>
</dbReference>
<keyword evidence="7 9" id="KW-1133">Transmembrane helix</keyword>
<name>A0A523S432_UNCAE</name>
<evidence type="ECO:0000259" key="10">
    <source>
        <dbReference type="PROSITE" id="PS50928"/>
    </source>
</evidence>
<keyword evidence="5 9" id="KW-0812">Transmembrane</keyword>
<sequence length="224" mass="25046">MEYTLHFEVVLRKLPLFLGGLGVTAYFAVLAMFFGIIIGLFGALARRSKNRIAYSISTAYVELMRNTPLLIQMYLFYFGLTELGIPMGNYLAFALAISINNGAYCTEIIRAGLEGIHKTEIEAALGLGLSYPQTMIFVVFPHVFKIIYPPVCNQLILIILVTSLASFLGIRELTGVAREWDALHFRPIETYTVVMYLYVAITIAAMALLVFLGNKLLKVKIKVF</sequence>
<feature type="domain" description="ABC transmembrane type-1" evidence="10">
    <location>
        <begin position="21"/>
        <end position="212"/>
    </location>
</feature>
<dbReference type="GO" id="GO:0022857">
    <property type="term" value="F:transmembrane transporter activity"/>
    <property type="evidence" value="ECO:0007669"/>
    <property type="project" value="InterPro"/>
</dbReference>
<dbReference type="GO" id="GO:0006865">
    <property type="term" value="P:amino acid transport"/>
    <property type="evidence" value="ECO:0007669"/>
    <property type="project" value="UniProtKB-KW"/>
</dbReference>
<organism evidence="11 12">
    <name type="scientific">Aerophobetes bacterium</name>
    <dbReference type="NCBI Taxonomy" id="2030807"/>
    <lineage>
        <taxon>Bacteria</taxon>
        <taxon>Candidatus Aerophobota</taxon>
    </lineage>
</organism>
<feature type="transmembrane region" description="Helical" evidence="9">
    <location>
        <begin position="123"/>
        <end position="144"/>
    </location>
</feature>
<keyword evidence="4" id="KW-1003">Cell membrane</keyword>
<dbReference type="InterPro" id="IPR000515">
    <property type="entry name" value="MetI-like"/>
</dbReference>
<dbReference type="AlphaFoldDB" id="A0A523S432"/>
<evidence type="ECO:0000256" key="2">
    <source>
        <dbReference type="ARBA" id="ARBA00010072"/>
    </source>
</evidence>
<dbReference type="Gene3D" id="1.10.3720.10">
    <property type="entry name" value="MetI-like"/>
    <property type="match status" value="1"/>
</dbReference>
<reference evidence="11 12" key="1">
    <citation type="submission" date="2019-03" db="EMBL/GenBank/DDBJ databases">
        <title>Metabolic potential of uncultured bacteria and archaea associated with petroleum seepage in deep-sea sediments.</title>
        <authorList>
            <person name="Dong X."/>
            <person name="Hubert C."/>
        </authorList>
    </citation>
    <scope>NUCLEOTIDE SEQUENCE [LARGE SCALE GENOMIC DNA]</scope>
    <source>
        <strain evidence="11">E44_bin7</strain>
    </source>
</reference>
<dbReference type="EMBL" id="SOKJ01000051">
    <property type="protein sequence ID" value="TET12790.1"/>
    <property type="molecule type" value="Genomic_DNA"/>
</dbReference>